<name>A0A3S0QE02_9HYPH</name>
<evidence type="ECO:0000313" key="3">
    <source>
        <dbReference type="EMBL" id="PDS52487.1"/>
    </source>
</evidence>
<protein>
    <submittedName>
        <fullName evidence="4">YafY family transcriptional regulator</fullName>
    </submittedName>
</protein>
<dbReference type="EMBL" id="RIBW01000003">
    <property type="protein sequence ID" value="RUM02385.1"/>
    <property type="molecule type" value="Genomic_DNA"/>
</dbReference>
<reference evidence="3 5" key="2">
    <citation type="submission" date="2017-09" db="EMBL/GenBank/DDBJ databases">
        <title>Comparative genomics of rhizobia isolated from Phaseolus vulgaris in China.</title>
        <authorList>
            <person name="Tong W."/>
        </authorList>
    </citation>
    <scope>NUCLEOTIDE SEQUENCE [LARGE SCALE GENOMIC DNA]</scope>
    <source>
        <strain evidence="3 5">Y27</strain>
    </source>
</reference>
<feature type="domain" description="WYL" evidence="2">
    <location>
        <begin position="141"/>
        <end position="205"/>
    </location>
</feature>
<dbReference type="Pfam" id="PF08279">
    <property type="entry name" value="HTH_11"/>
    <property type="match status" value="1"/>
</dbReference>
<dbReference type="InterPro" id="IPR026881">
    <property type="entry name" value="WYL_dom"/>
</dbReference>
<dbReference type="SUPFAM" id="SSF46785">
    <property type="entry name" value="Winged helix' DNA-binding domain"/>
    <property type="match status" value="1"/>
</dbReference>
<dbReference type="RefSeq" id="WP_063476555.1">
    <property type="nucleotide sequence ID" value="NZ_BMFI01000004.1"/>
</dbReference>
<dbReference type="Gene3D" id="1.10.10.10">
    <property type="entry name" value="Winged helix-like DNA-binding domain superfamily/Winged helix DNA-binding domain"/>
    <property type="match status" value="1"/>
</dbReference>
<evidence type="ECO:0000259" key="2">
    <source>
        <dbReference type="Pfam" id="PF13280"/>
    </source>
</evidence>
<dbReference type="PROSITE" id="PS52050">
    <property type="entry name" value="WYL"/>
    <property type="match status" value="1"/>
</dbReference>
<evidence type="ECO:0000313" key="5">
    <source>
        <dbReference type="Proteomes" id="UP000219972"/>
    </source>
</evidence>
<organism evidence="4 6">
    <name type="scientific">Rhizobium anhuiense</name>
    <dbReference type="NCBI Taxonomy" id="1184720"/>
    <lineage>
        <taxon>Bacteria</taxon>
        <taxon>Pseudomonadati</taxon>
        <taxon>Pseudomonadota</taxon>
        <taxon>Alphaproteobacteria</taxon>
        <taxon>Hyphomicrobiales</taxon>
        <taxon>Rhizobiaceae</taxon>
        <taxon>Rhizobium/Agrobacterium group</taxon>
        <taxon>Rhizobium</taxon>
    </lineage>
</organism>
<gene>
    <name evidence="3" type="ORF">CO662_08070</name>
    <name evidence="4" type="ORF">EEQ99_11635</name>
</gene>
<dbReference type="InterPro" id="IPR051534">
    <property type="entry name" value="CBASS_pafABC_assoc_protein"/>
</dbReference>
<dbReference type="Pfam" id="PF13280">
    <property type="entry name" value="WYL"/>
    <property type="match status" value="1"/>
</dbReference>
<sequence length="236" mass="26907">MRKADRLFQIIQILRRSSRPVTSSELAGELEVARRTVYRDIAHLMAQRVPIEGEAGFGYVLDRRYDMPPLMLTPDEIEAVVLGVQMVARLNDAAMRNAAGDVMAKITSVMPQDLLPYIAQPAVGIKPDDVVGGDATRDTRPLRLAIREGRKLELDYRAADGTITRRIVWPVLLGYDNTHSLLIAWCQSKQAFRHFRTERILKVEILNEAIGMSRSKLRQQWQQWRDAEMRKSRGAQ</sequence>
<evidence type="ECO:0000313" key="6">
    <source>
        <dbReference type="Proteomes" id="UP000273611"/>
    </source>
</evidence>
<reference evidence="4 6" key="1">
    <citation type="journal article" date="2015" name="Int. J. Syst. Evol. Microbiol.">
        <title>Rhizobium anhuiense sp. nov., isolated from effective nodules of Vicia faba and Pisum sativum.</title>
        <authorList>
            <person name="Zhang Y.J."/>
            <person name="Zheng W.T."/>
            <person name="Everall I."/>
            <person name="Young J.P."/>
            <person name="Zhang X.X."/>
            <person name="Tian C.F."/>
            <person name="Sui X.H."/>
            <person name="Wang E.T."/>
            <person name="Chen W.X."/>
        </authorList>
    </citation>
    <scope>NUCLEOTIDE SEQUENCE [LARGE SCALE GENOMIC DNA]</scope>
    <source>
        <strain evidence="4 6">CCBAU 23252</strain>
    </source>
</reference>
<evidence type="ECO:0000259" key="1">
    <source>
        <dbReference type="Pfam" id="PF08279"/>
    </source>
</evidence>
<feature type="domain" description="Helix-turn-helix type 11" evidence="1">
    <location>
        <begin position="6"/>
        <end position="59"/>
    </location>
</feature>
<dbReference type="InterPro" id="IPR013196">
    <property type="entry name" value="HTH_11"/>
</dbReference>
<dbReference type="InterPro" id="IPR036388">
    <property type="entry name" value="WH-like_DNA-bd_sf"/>
</dbReference>
<proteinExistence type="predicted"/>
<keyword evidence="5" id="KW-1185">Reference proteome</keyword>
<comment type="caution">
    <text evidence="4">The sequence shown here is derived from an EMBL/GenBank/DDBJ whole genome shotgun (WGS) entry which is preliminary data.</text>
</comment>
<dbReference type="Proteomes" id="UP000219972">
    <property type="component" value="Unassembled WGS sequence"/>
</dbReference>
<dbReference type="InterPro" id="IPR036390">
    <property type="entry name" value="WH_DNA-bd_sf"/>
</dbReference>
<reference evidence="4" key="3">
    <citation type="submission" date="2018-11" db="EMBL/GenBank/DDBJ databases">
        <authorList>
            <person name="Huo Y."/>
        </authorList>
    </citation>
    <scope>NUCLEOTIDE SEQUENCE</scope>
    <source>
        <strain evidence="4">CCBAU 23252</strain>
    </source>
</reference>
<dbReference type="PANTHER" id="PTHR34580">
    <property type="match status" value="1"/>
</dbReference>
<dbReference type="Proteomes" id="UP000273611">
    <property type="component" value="Unassembled WGS sequence"/>
</dbReference>
<dbReference type="PANTHER" id="PTHR34580:SF3">
    <property type="entry name" value="PROTEIN PAFB"/>
    <property type="match status" value="1"/>
</dbReference>
<dbReference type="EMBL" id="NWSL01000003">
    <property type="protein sequence ID" value="PDS52487.1"/>
    <property type="molecule type" value="Genomic_DNA"/>
</dbReference>
<evidence type="ECO:0000313" key="4">
    <source>
        <dbReference type="EMBL" id="RUM02385.1"/>
    </source>
</evidence>
<dbReference type="AlphaFoldDB" id="A0A3S0QE02"/>
<accession>A0A3S0QE02</accession>